<reference evidence="1 2" key="1">
    <citation type="submission" date="2014-02" db="EMBL/GenBank/DDBJ databases">
        <title>The genome sequence of Colletotrichum nymphaeae SA-01.</title>
        <authorList>
            <person name="Baroncelli R."/>
            <person name="Thon M.R."/>
        </authorList>
    </citation>
    <scope>NUCLEOTIDE SEQUENCE [LARGE SCALE GENOMIC DNA]</scope>
    <source>
        <strain evidence="1 2">SA-01</strain>
    </source>
</reference>
<protein>
    <recommendedName>
        <fullName evidence="3">Ankyrin repeat protein</fullName>
    </recommendedName>
</protein>
<sequence>MSFFSQFQQYAGTFATVAAGAIIARAVGIMQSDTHDDHSGPSPQEPGNYKPSHVDVIVVRVMLEKAFNFPPEILDLIIDQAEYWPHSEASIYHAVTPLRDALRVVGTRRDENKFILRCPPIGFLDFKKVGPAFKTAPLPPKSGDGSPVTEPLRNLTLLEPKSSPTEIVSEAPREYFTGSMKAPPTLTHPVRKIVFKLRSKDQGWGGGHGDRGSYRGSWSWFEAGLEKFDNERTCKLSFGSWYEILLSIDETGDGSCKIAAESSDSESEEAPVISETNLCTCGLQSIYPPVLATADGKLAYSHAMHPLENLKIQTNKTANRDFMDHEVVWSWTDDIHPESPEADRLAEIGRGKDTGTGKFVRNLKLGDVVTVWGKARFGGWANYVESVKVEIYWAV</sequence>
<comment type="caution">
    <text evidence="1">The sequence shown here is derived from an EMBL/GenBank/DDBJ whole genome shotgun (WGS) entry which is preliminary data.</text>
</comment>
<evidence type="ECO:0008006" key="3">
    <source>
        <dbReference type="Google" id="ProtNLM"/>
    </source>
</evidence>
<dbReference type="OrthoDB" id="66095at2759"/>
<accession>A0A135T310</accession>
<evidence type="ECO:0000313" key="2">
    <source>
        <dbReference type="Proteomes" id="UP000070054"/>
    </source>
</evidence>
<name>A0A135T310_9PEZI</name>
<evidence type="ECO:0000313" key="1">
    <source>
        <dbReference type="EMBL" id="KXH42556.1"/>
    </source>
</evidence>
<gene>
    <name evidence="1" type="ORF">CNYM01_11644</name>
</gene>
<dbReference type="AlphaFoldDB" id="A0A135T310"/>
<dbReference type="EMBL" id="JEMN01001250">
    <property type="protein sequence ID" value="KXH42556.1"/>
    <property type="molecule type" value="Genomic_DNA"/>
</dbReference>
<dbReference type="Proteomes" id="UP000070054">
    <property type="component" value="Unassembled WGS sequence"/>
</dbReference>
<organism evidence="1 2">
    <name type="scientific">Colletotrichum nymphaeae SA-01</name>
    <dbReference type="NCBI Taxonomy" id="1460502"/>
    <lineage>
        <taxon>Eukaryota</taxon>
        <taxon>Fungi</taxon>
        <taxon>Dikarya</taxon>
        <taxon>Ascomycota</taxon>
        <taxon>Pezizomycotina</taxon>
        <taxon>Sordariomycetes</taxon>
        <taxon>Hypocreomycetidae</taxon>
        <taxon>Glomerellales</taxon>
        <taxon>Glomerellaceae</taxon>
        <taxon>Colletotrichum</taxon>
        <taxon>Colletotrichum acutatum species complex</taxon>
    </lineage>
</organism>
<proteinExistence type="predicted"/>
<keyword evidence="2" id="KW-1185">Reference proteome</keyword>